<dbReference type="SUPFAM" id="SSF46626">
    <property type="entry name" value="Cytochrome c"/>
    <property type="match status" value="1"/>
</dbReference>
<keyword evidence="7" id="KW-0732">Signal</keyword>
<dbReference type="InterPro" id="IPR009056">
    <property type="entry name" value="Cyt_c-like_dom"/>
</dbReference>
<evidence type="ECO:0000256" key="1">
    <source>
        <dbReference type="ARBA" id="ARBA00022448"/>
    </source>
</evidence>
<name>A0A1Q9AJR6_9HYPH</name>
<dbReference type="Pfam" id="PF00034">
    <property type="entry name" value="Cytochrom_C"/>
    <property type="match status" value="1"/>
</dbReference>
<reference evidence="9 10" key="1">
    <citation type="submission" date="2016-09" db="EMBL/GenBank/DDBJ databases">
        <title>Rhizobium sp. nov., a novel species isolated from the rice rhizosphere.</title>
        <authorList>
            <person name="Zhao J."/>
            <person name="Zhang X."/>
        </authorList>
    </citation>
    <scope>NUCLEOTIDE SEQUENCE [LARGE SCALE GENOMIC DNA]</scope>
    <source>
        <strain evidence="9 10">MH17</strain>
    </source>
</reference>
<protein>
    <submittedName>
        <fullName evidence="9">Cytochrome C</fullName>
    </submittedName>
</protein>
<dbReference type="STRING" id="1672749.BJF92_23045"/>
<keyword evidence="4" id="KW-0249">Electron transport</keyword>
<feature type="domain" description="Cytochrome c" evidence="8">
    <location>
        <begin position="29"/>
        <end position="131"/>
    </location>
</feature>
<evidence type="ECO:0000256" key="2">
    <source>
        <dbReference type="ARBA" id="ARBA00022617"/>
    </source>
</evidence>
<keyword evidence="3 6" id="KW-0479">Metal-binding</keyword>
<evidence type="ECO:0000256" key="6">
    <source>
        <dbReference type="PROSITE-ProRule" id="PRU00433"/>
    </source>
</evidence>
<dbReference type="GO" id="GO:0009055">
    <property type="term" value="F:electron transfer activity"/>
    <property type="evidence" value="ECO:0007669"/>
    <property type="project" value="InterPro"/>
</dbReference>
<dbReference type="PRINTS" id="PR00604">
    <property type="entry name" value="CYTCHRMECIAB"/>
</dbReference>
<proteinExistence type="predicted"/>
<feature type="chain" id="PRO_5012909445" evidence="7">
    <location>
        <begin position="28"/>
        <end position="131"/>
    </location>
</feature>
<evidence type="ECO:0000256" key="5">
    <source>
        <dbReference type="ARBA" id="ARBA00023004"/>
    </source>
</evidence>
<keyword evidence="2 6" id="KW-0349">Heme</keyword>
<evidence type="ECO:0000313" key="10">
    <source>
        <dbReference type="Proteomes" id="UP000186143"/>
    </source>
</evidence>
<evidence type="ECO:0000313" key="9">
    <source>
        <dbReference type="EMBL" id="OLP55502.1"/>
    </source>
</evidence>
<evidence type="ECO:0000259" key="8">
    <source>
        <dbReference type="PROSITE" id="PS51007"/>
    </source>
</evidence>
<dbReference type="InterPro" id="IPR036909">
    <property type="entry name" value="Cyt_c-like_dom_sf"/>
</dbReference>
<dbReference type="GO" id="GO:0020037">
    <property type="term" value="F:heme binding"/>
    <property type="evidence" value="ECO:0007669"/>
    <property type="project" value="InterPro"/>
</dbReference>
<accession>A0A1Q9AJR6</accession>
<dbReference type="Gene3D" id="1.10.760.10">
    <property type="entry name" value="Cytochrome c-like domain"/>
    <property type="match status" value="1"/>
</dbReference>
<dbReference type="PROSITE" id="PS51007">
    <property type="entry name" value="CYTC"/>
    <property type="match status" value="1"/>
</dbReference>
<dbReference type="AlphaFoldDB" id="A0A1Q9AJR6"/>
<dbReference type="PANTHER" id="PTHR11961">
    <property type="entry name" value="CYTOCHROME C"/>
    <property type="match status" value="1"/>
</dbReference>
<dbReference type="OrthoDB" id="9805828at2"/>
<organism evidence="9 10">
    <name type="scientific">Xaviernesmea rhizosphaerae</name>
    <dbReference type="NCBI Taxonomy" id="1672749"/>
    <lineage>
        <taxon>Bacteria</taxon>
        <taxon>Pseudomonadati</taxon>
        <taxon>Pseudomonadota</taxon>
        <taxon>Alphaproteobacteria</taxon>
        <taxon>Hyphomicrobiales</taxon>
        <taxon>Rhizobiaceae</taxon>
        <taxon>Rhizobium/Agrobacterium group</taxon>
        <taxon>Xaviernesmea</taxon>
    </lineage>
</organism>
<evidence type="ECO:0000256" key="7">
    <source>
        <dbReference type="SAM" id="SignalP"/>
    </source>
</evidence>
<sequence length="131" mass="14091">MTLKGAHVIRLPVLALFASLLIAPVTAAQDAAHGRQVFNACTSCHTVTSERHTFGPSLKGVVGRGIGTAPDYRYSDVMHQAGADGKIWDEATLSTFLANPSKVMPGTKMRFWGLWTDAEIKDVIAYLAAHP</sequence>
<dbReference type="Proteomes" id="UP000186143">
    <property type="component" value="Unassembled WGS sequence"/>
</dbReference>
<keyword evidence="1" id="KW-0813">Transport</keyword>
<comment type="caution">
    <text evidence="9">The sequence shown here is derived from an EMBL/GenBank/DDBJ whole genome shotgun (WGS) entry which is preliminary data.</text>
</comment>
<gene>
    <name evidence="9" type="ORF">BJF92_23045</name>
</gene>
<dbReference type="EMBL" id="MKIO01000029">
    <property type="protein sequence ID" value="OLP55502.1"/>
    <property type="molecule type" value="Genomic_DNA"/>
</dbReference>
<dbReference type="InterPro" id="IPR002327">
    <property type="entry name" value="Cyt_c_1A/1B"/>
</dbReference>
<evidence type="ECO:0000256" key="3">
    <source>
        <dbReference type="ARBA" id="ARBA00022723"/>
    </source>
</evidence>
<evidence type="ECO:0000256" key="4">
    <source>
        <dbReference type="ARBA" id="ARBA00022982"/>
    </source>
</evidence>
<keyword evidence="5 6" id="KW-0408">Iron</keyword>
<feature type="signal peptide" evidence="7">
    <location>
        <begin position="1"/>
        <end position="27"/>
    </location>
</feature>
<dbReference type="GO" id="GO:0046872">
    <property type="term" value="F:metal ion binding"/>
    <property type="evidence" value="ECO:0007669"/>
    <property type="project" value="UniProtKB-KW"/>
</dbReference>